<dbReference type="GO" id="GO:0003677">
    <property type="term" value="F:DNA binding"/>
    <property type="evidence" value="ECO:0007669"/>
    <property type="project" value="UniProtKB-UniRule"/>
</dbReference>
<evidence type="ECO:0000256" key="1">
    <source>
        <dbReference type="ARBA" id="ARBA00023125"/>
    </source>
</evidence>
<dbReference type="Gene3D" id="1.10.357.10">
    <property type="entry name" value="Tetracycline Repressor, domain 2"/>
    <property type="match status" value="2"/>
</dbReference>
<dbReference type="RefSeq" id="WP_368496621.1">
    <property type="nucleotide sequence ID" value="NZ_CP162511.1"/>
</dbReference>
<feature type="DNA-binding region" description="H-T-H motif" evidence="2">
    <location>
        <begin position="18"/>
        <end position="37"/>
    </location>
</feature>
<evidence type="ECO:0000256" key="3">
    <source>
        <dbReference type="SAM" id="MobiDB-lite"/>
    </source>
</evidence>
<proteinExistence type="predicted"/>
<dbReference type="InterPro" id="IPR039532">
    <property type="entry name" value="TetR_C_Firmicutes"/>
</dbReference>
<name>A0AB39BDD8_9MICO</name>
<feature type="domain" description="HTH tetR-type" evidence="4">
    <location>
        <begin position="1"/>
        <end position="55"/>
    </location>
</feature>
<feature type="region of interest" description="Disordered" evidence="3">
    <location>
        <begin position="73"/>
        <end position="92"/>
    </location>
</feature>
<protein>
    <submittedName>
        <fullName evidence="5">TetR-like C-terminal domain-containing protein</fullName>
    </submittedName>
</protein>
<keyword evidence="1 2" id="KW-0238">DNA-binding</keyword>
<accession>A0AB39BDD8</accession>
<dbReference type="PROSITE" id="PS50977">
    <property type="entry name" value="HTH_TETR_2"/>
    <property type="match status" value="1"/>
</dbReference>
<evidence type="ECO:0000259" key="4">
    <source>
        <dbReference type="PROSITE" id="PS50977"/>
    </source>
</evidence>
<evidence type="ECO:0000313" key="5">
    <source>
        <dbReference type="EMBL" id="XDI04212.1"/>
    </source>
</evidence>
<reference evidence="5" key="1">
    <citation type="submission" date="2024-05" db="EMBL/GenBank/DDBJ databases">
        <title>Herbiconiux sp. A18JL235.</title>
        <authorList>
            <person name="Zhang G."/>
        </authorList>
    </citation>
    <scope>NUCLEOTIDE SEQUENCE</scope>
    <source>
        <strain evidence="5">A18JL235</strain>
    </source>
</reference>
<evidence type="ECO:0000256" key="2">
    <source>
        <dbReference type="PROSITE-ProRule" id="PRU00335"/>
    </source>
</evidence>
<organism evidence="5">
    <name type="scientific">Herbiconiux sp. A18JL235</name>
    <dbReference type="NCBI Taxonomy" id="3152363"/>
    <lineage>
        <taxon>Bacteria</taxon>
        <taxon>Bacillati</taxon>
        <taxon>Actinomycetota</taxon>
        <taxon>Actinomycetes</taxon>
        <taxon>Micrococcales</taxon>
        <taxon>Microbacteriaceae</taxon>
        <taxon>Herbiconiux</taxon>
    </lineage>
</organism>
<dbReference type="InterPro" id="IPR009057">
    <property type="entry name" value="Homeodomain-like_sf"/>
</dbReference>
<dbReference type="SUPFAM" id="SSF46689">
    <property type="entry name" value="Homeodomain-like"/>
    <property type="match status" value="1"/>
</dbReference>
<gene>
    <name evidence="5" type="ORF">ABFY20_12740</name>
</gene>
<sequence>MTTALFELLREHDLTEISISELCRTAGVHRTTFYGHYGDIFAFAADSFASVLDDMTNGGDEPESVTTASVAAETAPGSTTGVAGESAENPEGAKGLAATDLTGLDHAQLATRGTDAVRQAFEHVAENRAAYRMMFNTRVDVGFRRELFVRMFHLASLSIAAWRKGDTSPAIDTPTAAAFIAGGMVGVLEDWANSDDTDIEARTSSVVVLSTAWCAMPDLSHAVK</sequence>
<dbReference type="EMBL" id="CP162511">
    <property type="protein sequence ID" value="XDI04212.1"/>
    <property type="molecule type" value="Genomic_DNA"/>
</dbReference>
<dbReference type="Pfam" id="PF14278">
    <property type="entry name" value="TetR_C_8"/>
    <property type="match status" value="1"/>
</dbReference>
<dbReference type="AlphaFoldDB" id="A0AB39BDD8"/>
<dbReference type="InterPro" id="IPR001647">
    <property type="entry name" value="HTH_TetR"/>
</dbReference>